<dbReference type="InterPro" id="IPR016874">
    <property type="entry name" value="TcmP-like"/>
</dbReference>
<dbReference type="InterPro" id="IPR007213">
    <property type="entry name" value="Ppm1/Ppm2/Tcmp"/>
</dbReference>
<dbReference type="GO" id="GO:0032259">
    <property type="term" value="P:methylation"/>
    <property type="evidence" value="ECO:0007669"/>
    <property type="project" value="UniProtKB-KW"/>
</dbReference>
<proteinExistence type="predicted"/>
<reference evidence="3" key="1">
    <citation type="journal article" date="2021" name="Nat. Commun.">
        <title>Genetic determinants of endophytism in the Arabidopsis root mycobiome.</title>
        <authorList>
            <person name="Mesny F."/>
            <person name="Miyauchi S."/>
            <person name="Thiergart T."/>
            <person name="Pickel B."/>
            <person name="Atanasova L."/>
            <person name="Karlsson M."/>
            <person name="Huettel B."/>
            <person name="Barry K.W."/>
            <person name="Haridas S."/>
            <person name="Chen C."/>
            <person name="Bauer D."/>
            <person name="Andreopoulos W."/>
            <person name="Pangilinan J."/>
            <person name="LaButti K."/>
            <person name="Riley R."/>
            <person name="Lipzen A."/>
            <person name="Clum A."/>
            <person name="Drula E."/>
            <person name="Henrissat B."/>
            <person name="Kohler A."/>
            <person name="Grigoriev I.V."/>
            <person name="Martin F.M."/>
            <person name="Hacquard S."/>
        </authorList>
    </citation>
    <scope>NUCLEOTIDE SEQUENCE</scope>
    <source>
        <strain evidence="3">MPI-CAGE-CH-0230</strain>
    </source>
</reference>
<dbReference type="AlphaFoldDB" id="A0A9P8XS05"/>
<dbReference type="SUPFAM" id="SSF53335">
    <property type="entry name" value="S-adenosyl-L-methionine-dependent methyltransferases"/>
    <property type="match status" value="1"/>
</dbReference>
<keyword evidence="4" id="KW-1185">Reference proteome</keyword>
<evidence type="ECO:0000313" key="4">
    <source>
        <dbReference type="Proteomes" id="UP000756346"/>
    </source>
</evidence>
<dbReference type="GeneID" id="70185682"/>
<organism evidence="3 4">
    <name type="scientific">Microdochium trichocladiopsis</name>
    <dbReference type="NCBI Taxonomy" id="1682393"/>
    <lineage>
        <taxon>Eukaryota</taxon>
        <taxon>Fungi</taxon>
        <taxon>Dikarya</taxon>
        <taxon>Ascomycota</taxon>
        <taxon>Pezizomycotina</taxon>
        <taxon>Sordariomycetes</taxon>
        <taxon>Xylariomycetidae</taxon>
        <taxon>Xylariales</taxon>
        <taxon>Microdochiaceae</taxon>
        <taxon>Microdochium</taxon>
    </lineage>
</organism>
<dbReference type="RefSeq" id="XP_046003685.1">
    <property type="nucleotide sequence ID" value="XM_046156136.1"/>
</dbReference>
<evidence type="ECO:0000256" key="1">
    <source>
        <dbReference type="ARBA" id="ARBA00022603"/>
    </source>
</evidence>
<dbReference type="PANTHER" id="PTHR43619">
    <property type="entry name" value="S-ADENOSYL-L-METHIONINE-DEPENDENT METHYLTRANSFERASE YKTD-RELATED"/>
    <property type="match status" value="1"/>
</dbReference>
<sequence>MATENTTHKVTLTGPQETLLATLYGRSRDAARPNSVLHDKWAVETVEKIDYDFSKIGMNDTSCVGVSIRALVLDTWTTEFLAAHPSATVIHLACGLDSRNVRVPFGSGVRWIDLDLPDVVALRNELQLPVPDGDYTLKAGSATEPDEWLGDIPADRPAIVVLEGLTMYLEEDKGRHMFERLVSHFQAVGGQFAFDAYGTVAIRLQKRIKPVAMTGSQLSWGIDDPKLFASWFPGLKLLNEYLSVDMPRQESLPLAGKIQLWVAAHLPYLRDAGRVLRYEFGPKDEAVTAPSTN</sequence>
<keyword evidence="1" id="KW-0489">Methyltransferase</keyword>
<evidence type="ECO:0000313" key="3">
    <source>
        <dbReference type="EMBL" id="KAH7007889.1"/>
    </source>
</evidence>
<dbReference type="EMBL" id="JAGTJQ010000022">
    <property type="protein sequence ID" value="KAH7007889.1"/>
    <property type="molecule type" value="Genomic_DNA"/>
</dbReference>
<dbReference type="Gene3D" id="3.40.50.150">
    <property type="entry name" value="Vaccinia Virus protein VP39"/>
    <property type="match status" value="1"/>
</dbReference>
<gene>
    <name evidence="3" type="ORF">B0I36DRAFT_343205</name>
</gene>
<dbReference type="PANTHER" id="PTHR43619:SF2">
    <property type="entry name" value="S-ADENOSYL-L-METHIONINE-DEPENDENT METHYLTRANSFERASES SUPERFAMILY PROTEIN"/>
    <property type="match status" value="1"/>
</dbReference>
<dbReference type="OrthoDB" id="203237at2759"/>
<dbReference type="InterPro" id="IPR029063">
    <property type="entry name" value="SAM-dependent_MTases_sf"/>
</dbReference>
<evidence type="ECO:0000256" key="2">
    <source>
        <dbReference type="ARBA" id="ARBA00022679"/>
    </source>
</evidence>
<name>A0A9P8XS05_9PEZI</name>
<comment type="caution">
    <text evidence="3">The sequence shown here is derived from an EMBL/GenBank/DDBJ whole genome shotgun (WGS) entry which is preliminary data.</text>
</comment>
<dbReference type="PIRSF" id="PIRSF028177">
    <property type="entry name" value="Polyketide_synth_Omtfrase_TcmP"/>
    <property type="match status" value="1"/>
</dbReference>
<keyword evidence="2" id="KW-0808">Transferase</keyword>
<protein>
    <submittedName>
        <fullName evidence="3">O-methyltransferase domain protein</fullName>
    </submittedName>
</protein>
<dbReference type="GO" id="GO:0008168">
    <property type="term" value="F:methyltransferase activity"/>
    <property type="evidence" value="ECO:0007669"/>
    <property type="project" value="UniProtKB-KW"/>
</dbReference>
<dbReference type="Pfam" id="PF04072">
    <property type="entry name" value="LCM"/>
    <property type="match status" value="1"/>
</dbReference>
<accession>A0A9P8XS05</accession>
<dbReference type="Proteomes" id="UP000756346">
    <property type="component" value="Unassembled WGS sequence"/>
</dbReference>